<comment type="caution">
    <text evidence="1">The sequence shown here is derived from an EMBL/GenBank/DDBJ whole genome shotgun (WGS) entry which is preliminary data.</text>
</comment>
<reference evidence="1 2" key="1">
    <citation type="journal article" date="2019" name="Genome Biol. Evol.">
        <title>Insights into the evolution of the New World diploid cottons (Gossypium, subgenus Houzingenia) based on genome sequencing.</title>
        <authorList>
            <person name="Grover C.E."/>
            <person name="Arick M.A. 2nd"/>
            <person name="Thrash A."/>
            <person name="Conover J.L."/>
            <person name="Sanders W.S."/>
            <person name="Peterson D.G."/>
            <person name="Frelichowski J.E."/>
            <person name="Scheffler J.A."/>
            <person name="Scheffler B.E."/>
            <person name="Wendel J.F."/>
        </authorList>
    </citation>
    <scope>NUCLEOTIDE SEQUENCE [LARGE SCALE GENOMIC DNA]</scope>
    <source>
        <strain evidence="1">5</strain>
        <tissue evidence="1">Leaf</tissue>
    </source>
</reference>
<dbReference type="AlphaFoldDB" id="A0A7J9BN17"/>
<evidence type="ECO:0000313" key="2">
    <source>
        <dbReference type="Proteomes" id="UP000593579"/>
    </source>
</evidence>
<dbReference type="Proteomes" id="UP000593579">
    <property type="component" value="Unassembled WGS sequence"/>
</dbReference>
<dbReference type="EMBL" id="JABEZY010000004">
    <property type="protein sequence ID" value="MBA0737584.1"/>
    <property type="molecule type" value="Genomic_DNA"/>
</dbReference>
<protein>
    <submittedName>
        <fullName evidence="1">Uncharacterized protein</fullName>
    </submittedName>
</protein>
<proteinExistence type="predicted"/>
<name>A0A7J9BN17_GOSGO</name>
<keyword evidence="2" id="KW-1185">Reference proteome</keyword>
<accession>A0A7J9BN17</accession>
<evidence type="ECO:0000313" key="1">
    <source>
        <dbReference type="EMBL" id="MBA0737584.1"/>
    </source>
</evidence>
<sequence length="26" mass="2740">MLLISLFGTISVTKLLCSTSLITALT</sequence>
<gene>
    <name evidence="1" type="ORF">Gogos_011040</name>
</gene>
<organism evidence="1 2">
    <name type="scientific">Gossypium gossypioides</name>
    <name type="common">Mexican cotton</name>
    <name type="synonym">Selera gossypioides</name>
    <dbReference type="NCBI Taxonomy" id="34282"/>
    <lineage>
        <taxon>Eukaryota</taxon>
        <taxon>Viridiplantae</taxon>
        <taxon>Streptophyta</taxon>
        <taxon>Embryophyta</taxon>
        <taxon>Tracheophyta</taxon>
        <taxon>Spermatophyta</taxon>
        <taxon>Magnoliopsida</taxon>
        <taxon>eudicotyledons</taxon>
        <taxon>Gunneridae</taxon>
        <taxon>Pentapetalae</taxon>
        <taxon>rosids</taxon>
        <taxon>malvids</taxon>
        <taxon>Malvales</taxon>
        <taxon>Malvaceae</taxon>
        <taxon>Malvoideae</taxon>
        <taxon>Gossypium</taxon>
    </lineage>
</organism>